<reference evidence="2" key="1">
    <citation type="journal article" date="2023" name="G3 (Bethesda)">
        <title>A reference genome for the long-term kleptoplast-retaining sea slug Elysia crispata morphotype clarki.</title>
        <authorList>
            <person name="Eastman K.E."/>
            <person name="Pendleton A.L."/>
            <person name="Shaikh M.A."/>
            <person name="Suttiyut T."/>
            <person name="Ogas R."/>
            <person name="Tomko P."/>
            <person name="Gavelis G."/>
            <person name="Widhalm J.R."/>
            <person name="Wisecaver J.H."/>
        </authorList>
    </citation>
    <scope>NUCLEOTIDE SEQUENCE</scope>
    <source>
        <strain evidence="2">ECLA1</strain>
    </source>
</reference>
<feature type="compositionally biased region" description="Polar residues" evidence="1">
    <location>
        <begin position="10"/>
        <end position="31"/>
    </location>
</feature>
<evidence type="ECO:0000313" key="2">
    <source>
        <dbReference type="EMBL" id="KAK3702392.1"/>
    </source>
</evidence>
<evidence type="ECO:0000256" key="1">
    <source>
        <dbReference type="SAM" id="MobiDB-lite"/>
    </source>
</evidence>
<feature type="region of interest" description="Disordered" evidence="1">
    <location>
        <begin position="1"/>
        <end position="31"/>
    </location>
</feature>
<proteinExistence type="predicted"/>
<gene>
    <name evidence="2" type="ORF">RRG08_065187</name>
</gene>
<dbReference type="AlphaFoldDB" id="A0AAE0XPP6"/>
<protein>
    <submittedName>
        <fullName evidence="2">Uncharacterized protein</fullName>
    </submittedName>
</protein>
<sequence length="97" mass="10924">MLDILEDRTCPNTEQNESPNPAIKSSNSDQQEVPNLGELEMVLRKANSLVSLADLELKAEGQLPLAPNIVSQLYCKIVASSVKYCRRFPSRWLQRSH</sequence>
<dbReference type="Proteomes" id="UP001283361">
    <property type="component" value="Unassembled WGS sequence"/>
</dbReference>
<dbReference type="EMBL" id="JAWDGP010007855">
    <property type="protein sequence ID" value="KAK3702392.1"/>
    <property type="molecule type" value="Genomic_DNA"/>
</dbReference>
<evidence type="ECO:0000313" key="3">
    <source>
        <dbReference type="Proteomes" id="UP001283361"/>
    </source>
</evidence>
<keyword evidence="3" id="KW-1185">Reference proteome</keyword>
<accession>A0AAE0XPP6</accession>
<name>A0AAE0XPP6_9GAST</name>
<comment type="caution">
    <text evidence="2">The sequence shown here is derived from an EMBL/GenBank/DDBJ whole genome shotgun (WGS) entry which is preliminary data.</text>
</comment>
<organism evidence="2 3">
    <name type="scientific">Elysia crispata</name>
    <name type="common">lettuce slug</name>
    <dbReference type="NCBI Taxonomy" id="231223"/>
    <lineage>
        <taxon>Eukaryota</taxon>
        <taxon>Metazoa</taxon>
        <taxon>Spiralia</taxon>
        <taxon>Lophotrochozoa</taxon>
        <taxon>Mollusca</taxon>
        <taxon>Gastropoda</taxon>
        <taxon>Heterobranchia</taxon>
        <taxon>Euthyneura</taxon>
        <taxon>Panpulmonata</taxon>
        <taxon>Sacoglossa</taxon>
        <taxon>Placobranchoidea</taxon>
        <taxon>Plakobranchidae</taxon>
        <taxon>Elysia</taxon>
    </lineage>
</organism>